<dbReference type="Proteomes" id="UP000235925">
    <property type="component" value="Unassembled WGS sequence"/>
</dbReference>
<proteinExistence type="predicted"/>
<organism evidence="1 2">
    <name type="scientific">Stutzerimonas stutzeri</name>
    <name type="common">Pseudomonas stutzeri</name>
    <dbReference type="NCBI Taxonomy" id="316"/>
    <lineage>
        <taxon>Bacteria</taxon>
        <taxon>Pseudomonadati</taxon>
        <taxon>Pseudomonadota</taxon>
        <taxon>Gammaproteobacteria</taxon>
        <taxon>Pseudomonadales</taxon>
        <taxon>Pseudomonadaceae</taxon>
        <taxon>Stutzerimonas</taxon>
    </lineage>
</organism>
<name>A0A2N8RZL1_STUST</name>
<gene>
    <name evidence="1" type="ORF">CXK92_14230</name>
</gene>
<sequence length="106" mass="11812">MWVPSWAIRSGSAGIIRFVFTAASATAMPSEIIQLQLHLTRVKRASQAMKMDFCHPMQPSLQRLSIEDKLSQGPRYLVRSVKVAAQFCLCAFSRRYGLNGVAVGRL</sequence>
<evidence type="ECO:0000313" key="1">
    <source>
        <dbReference type="EMBL" id="PNF79791.1"/>
    </source>
</evidence>
<comment type="caution">
    <text evidence="1">The sequence shown here is derived from an EMBL/GenBank/DDBJ whole genome shotgun (WGS) entry which is preliminary data.</text>
</comment>
<protein>
    <submittedName>
        <fullName evidence="1">Uncharacterized protein</fullName>
    </submittedName>
</protein>
<evidence type="ECO:0000313" key="2">
    <source>
        <dbReference type="Proteomes" id="UP000235925"/>
    </source>
</evidence>
<accession>A0A2N8RZL1</accession>
<reference evidence="1 2" key="1">
    <citation type="submission" date="2018-01" db="EMBL/GenBank/DDBJ databases">
        <title>Denitrification phenotypes of diverse strains of Pseudomonas stutzeri.</title>
        <authorList>
            <person name="Milligan D.A."/>
            <person name="Bergaust L."/>
            <person name="Bakken L.R."/>
            <person name="Frostegard A."/>
        </authorList>
    </citation>
    <scope>NUCLEOTIDE SEQUENCE [LARGE SCALE GENOMIC DNA]</scope>
    <source>
        <strain evidence="1 2">KC</strain>
    </source>
</reference>
<dbReference type="EMBL" id="POUN01000004">
    <property type="protein sequence ID" value="PNF79791.1"/>
    <property type="molecule type" value="Genomic_DNA"/>
</dbReference>
<dbReference type="AlphaFoldDB" id="A0A2N8RZL1"/>